<dbReference type="SUPFAM" id="SSF54637">
    <property type="entry name" value="Thioesterase/thiol ester dehydrase-isomerase"/>
    <property type="match status" value="1"/>
</dbReference>
<organism evidence="1 2">
    <name type="scientific">Modicisalibacter ilicicola DSM 19980</name>
    <dbReference type="NCBI Taxonomy" id="1121942"/>
    <lineage>
        <taxon>Bacteria</taxon>
        <taxon>Pseudomonadati</taxon>
        <taxon>Pseudomonadota</taxon>
        <taxon>Gammaproteobacteria</taxon>
        <taxon>Oceanospirillales</taxon>
        <taxon>Halomonadaceae</taxon>
        <taxon>Modicisalibacter</taxon>
    </lineage>
</organism>
<reference evidence="1 2" key="1">
    <citation type="submission" date="2016-11" db="EMBL/GenBank/DDBJ databases">
        <authorList>
            <person name="Jaros S."/>
            <person name="Januszkiewicz K."/>
            <person name="Wedrychowicz H."/>
        </authorList>
    </citation>
    <scope>NUCLEOTIDE SEQUENCE [LARGE SCALE GENOMIC DNA]</scope>
    <source>
        <strain evidence="1 2">DSM 19980</strain>
    </source>
</reference>
<dbReference type="RefSeq" id="WP_072822456.1">
    <property type="nucleotide sequence ID" value="NZ_FQUJ01000008.1"/>
</dbReference>
<dbReference type="InterPro" id="IPR029069">
    <property type="entry name" value="HotDog_dom_sf"/>
</dbReference>
<dbReference type="AlphaFoldDB" id="A0A1M4ZV18"/>
<dbReference type="Pfam" id="PF22817">
    <property type="entry name" value="ApeP-like"/>
    <property type="match status" value="1"/>
</dbReference>
<name>A0A1M4ZV18_9GAMM</name>
<protein>
    <submittedName>
        <fullName evidence="1">Predicted 3-hydroxylacyl-ACP dehydratase, HotDog domain</fullName>
    </submittedName>
</protein>
<dbReference type="STRING" id="1121942.SAMN02745148_02062"/>
<dbReference type="InterPro" id="IPR016776">
    <property type="entry name" value="ApeP-like_dehydratase"/>
</dbReference>
<keyword evidence="2" id="KW-1185">Reference proteome</keyword>
<dbReference type="Proteomes" id="UP000184346">
    <property type="component" value="Unassembled WGS sequence"/>
</dbReference>
<dbReference type="OrthoDB" id="9800188at2"/>
<dbReference type="Gene3D" id="3.10.129.10">
    <property type="entry name" value="Hotdog Thioesterase"/>
    <property type="match status" value="1"/>
</dbReference>
<evidence type="ECO:0000313" key="1">
    <source>
        <dbReference type="EMBL" id="SHF21582.1"/>
    </source>
</evidence>
<proteinExistence type="predicted"/>
<gene>
    <name evidence="1" type="ORF">SAMN02745148_02062</name>
</gene>
<dbReference type="EMBL" id="FQUJ01000008">
    <property type="protein sequence ID" value="SHF21582.1"/>
    <property type="molecule type" value="Genomic_DNA"/>
</dbReference>
<accession>A0A1M4ZV18</accession>
<sequence>MATSESLPALPCPIAPYVPQRQDMCLLDRILAVDDVSLRADVMPGADDLFATEVGIPGWTGLEWLAQAVAAWAGWHAAAQGEAPAIGFLIGTKRFETTREHLPPDRTYQVTIRLDFRADNGLGHFRGEILDDEGRCLAAGTLAVFQPPPNEETQP</sequence>
<evidence type="ECO:0000313" key="2">
    <source>
        <dbReference type="Proteomes" id="UP000184346"/>
    </source>
</evidence>